<accession>A0A2P2L8P4</accession>
<name>A0A2P2L8P4_RHIMU</name>
<evidence type="ECO:0000313" key="1">
    <source>
        <dbReference type="EMBL" id="MBX14340.1"/>
    </source>
</evidence>
<protein>
    <submittedName>
        <fullName evidence="1">Chromatin structure-remodeling complex protein BSH</fullName>
    </submittedName>
</protein>
<sequence>MIITQSNIEDEMVNTGLSQSASVKHDDQVIGVHKRMKHSMRCTRMSQGEFLAD</sequence>
<proteinExistence type="predicted"/>
<organism evidence="1">
    <name type="scientific">Rhizophora mucronata</name>
    <name type="common">Asiatic mangrove</name>
    <dbReference type="NCBI Taxonomy" id="61149"/>
    <lineage>
        <taxon>Eukaryota</taxon>
        <taxon>Viridiplantae</taxon>
        <taxon>Streptophyta</taxon>
        <taxon>Embryophyta</taxon>
        <taxon>Tracheophyta</taxon>
        <taxon>Spermatophyta</taxon>
        <taxon>Magnoliopsida</taxon>
        <taxon>eudicotyledons</taxon>
        <taxon>Gunneridae</taxon>
        <taxon>Pentapetalae</taxon>
        <taxon>rosids</taxon>
        <taxon>fabids</taxon>
        <taxon>Malpighiales</taxon>
        <taxon>Rhizophoraceae</taxon>
        <taxon>Rhizophora</taxon>
    </lineage>
</organism>
<dbReference type="EMBL" id="GGEC01033856">
    <property type="protein sequence ID" value="MBX14340.1"/>
    <property type="molecule type" value="Transcribed_RNA"/>
</dbReference>
<dbReference type="AlphaFoldDB" id="A0A2P2L8P4"/>
<reference evidence="1" key="1">
    <citation type="submission" date="2018-02" db="EMBL/GenBank/DDBJ databases">
        <title>Rhizophora mucronata_Transcriptome.</title>
        <authorList>
            <person name="Meera S.P."/>
            <person name="Sreeshan A."/>
            <person name="Augustine A."/>
        </authorList>
    </citation>
    <scope>NUCLEOTIDE SEQUENCE</scope>
    <source>
        <tissue evidence="1">Leaf</tissue>
    </source>
</reference>